<evidence type="ECO:0000256" key="3">
    <source>
        <dbReference type="ARBA" id="ARBA00012865"/>
    </source>
</evidence>
<dbReference type="GO" id="GO:0008800">
    <property type="term" value="F:beta-lactamase activity"/>
    <property type="evidence" value="ECO:0007669"/>
    <property type="project" value="UniProtKB-EC"/>
</dbReference>
<dbReference type="NCBIfam" id="NF033103">
    <property type="entry name" value="bla_class_A"/>
    <property type="match status" value="1"/>
</dbReference>
<comment type="catalytic activity">
    <reaction evidence="1">
        <text>a beta-lactam + H2O = a substituted beta-amino acid</text>
        <dbReference type="Rhea" id="RHEA:20401"/>
        <dbReference type="ChEBI" id="CHEBI:15377"/>
        <dbReference type="ChEBI" id="CHEBI:35627"/>
        <dbReference type="ChEBI" id="CHEBI:140347"/>
        <dbReference type="EC" id="3.5.2.6"/>
    </reaction>
</comment>
<dbReference type="InterPro" id="IPR000871">
    <property type="entry name" value="Beta-lactam_class-A"/>
</dbReference>
<dbReference type="SUPFAM" id="SSF56601">
    <property type="entry name" value="beta-lactamase/transpeptidase-like"/>
    <property type="match status" value="1"/>
</dbReference>
<gene>
    <name evidence="5" type="primary">bla</name>
    <name evidence="5" type="ORF">NFI88_14020</name>
</gene>
<accession>A0ABT1W033</accession>
<evidence type="ECO:0000259" key="4">
    <source>
        <dbReference type="Pfam" id="PF13354"/>
    </source>
</evidence>
<evidence type="ECO:0000313" key="5">
    <source>
        <dbReference type="EMBL" id="MCQ8241952.1"/>
    </source>
</evidence>
<dbReference type="Pfam" id="PF13354">
    <property type="entry name" value="Beta-lactamase2"/>
    <property type="match status" value="1"/>
</dbReference>
<comment type="similarity">
    <text evidence="2">Belongs to the class-A beta-lactamase family.</text>
</comment>
<dbReference type="Gene3D" id="3.40.710.10">
    <property type="entry name" value="DD-peptidase/beta-lactamase superfamily"/>
    <property type="match status" value="1"/>
</dbReference>
<sequence>MILRQAILGGLGIAAAATINRRGEAGTARAASAGDGSAAIAAIEQRNGGRLGVFVLDTGSGRTLSHRADERFLLASTFKGPLAAAALARVDAGRDALGSRIRIAPADLLPASPVTQSHLARGFLTVGDACAAILERSDNAAANLLMRRVGGPAAATAFIRRAGDDATRIDRYELVEGWSGDKDTTTPRAITLLNRALLLGDVLRPASRTRLLDWMRGNINGRERLRGGLPAGWQGADRTGTDHGICNDYAIVWPPNRPPLLVSAYHDRPDFSFEQTMEIQQRVLREVGAAVAAWAA</sequence>
<dbReference type="InterPro" id="IPR012338">
    <property type="entry name" value="Beta-lactam/transpept-like"/>
</dbReference>
<organism evidence="5 6">
    <name type="scientific">Rhizosaccharibacter radicis</name>
    <dbReference type="NCBI Taxonomy" id="2782605"/>
    <lineage>
        <taxon>Bacteria</taxon>
        <taxon>Pseudomonadati</taxon>
        <taxon>Pseudomonadota</taxon>
        <taxon>Alphaproteobacteria</taxon>
        <taxon>Acetobacterales</taxon>
        <taxon>Acetobacteraceae</taxon>
        <taxon>Rhizosaccharibacter</taxon>
    </lineage>
</organism>
<evidence type="ECO:0000256" key="2">
    <source>
        <dbReference type="ARBA" id="ARBA00009009"/>
    </source>
</evidence>
<feature type="domain" description="Beta-lactamase class A catalytic" evidence="4">
    <location>
        <begin position="52"/>
        <end position="264"/>
    </location>
</feature>
<proteinExistence type="inferred from homology"/>
<evidence type="ECO:0000313" key="6">
    <source>
        <dbReference type="Proteomes" id="UP001524547"/>
    </source>
</evidence>
<protein>
    <recommendedName>
        <fullName evidence="3">beta-lactamase</fullName>
        <ecNumber evidence="3">3.5.2.6</ecNumber>
    </recommendedName>
</protein>
<dbReference type="Proteomes" id="UP001524547">
    <property type="component" value="Unassembled WGS sequence"/>
</dbReference>
<reference evidence="5 6" key="1">
    <citation type="submission" date="2022-06" db="EMBL/GenBank/DDBJ databases">
        <title>Rhizosaccharibacter gen. nov. sp. nov. KSS12, endophytic bacteria isolated from sugarcane.</title>
        <authorList>
            <person name="Pitiwittayakul N."/>
        </authorList>
    </citation>
    <scope>NUCLEOTIDE SEQUENCE [LARGE SCALE GENOMIC DNA]</scope>
    <source>
        <strain evidence="5 6">KSS12</strain>
    </source>
</reference>
<keyword evidence="6" id="KW-1185">Reference proteome</keyword>
<dbReference type="PANTHER" id="PTHR35333">
    <property type="entry name" value="BETA-LACTAMASE"/>
    <property type="match status" value="1"/>
</dbReference>
<dbReference type="EC" id="3.5.2.6" evidence="3"/>
<dbReference type="PRINTS" id="PR00118">
    <property type="entry name" value="BLACTAMASEA"/>
</dbReference>
<name>A0ABT1W033_9PROT</name>
<evidence type="ECO:0000256" key="1">
    <source>
        <dbReference type="ARBA" id="ARBA00001526"/>
    </source>
</evidence>
<dbReference type="EMBL" id="JAMZEJ010000008">
    <property type="protein sequence ID" value="MCQ8241952.1"/>
    <property type="molecule type" value="Genomic_DNA"/>
</dbReference>
<dbReference type="InterPro" id="IPR045155">
    <property type="entry name" value="Beta-lactam_cat"/>
</dbReference>
<keyword evidence="5" id="KW-0378">Hydrolase</keyword>
<dbReference type="PANTHER" id="PTHR35333:SF3">
    <property type="entry name" value="BETA-LACTAMASE-TYPE TRANSPEPTIDASE FOLD CONTAINING PROTEIN"/>
    <property type="match status" value="1"/>
</dbReference>
<dbReference type="RefSeq" id="WP_422920699.1">
    <property type="nucleotide sequence ID" value="NZ_JAMZEJ010000008.1"/>
</dbReference>
<comment type="caution">
    <text evidence="5">The sequence shown here is derived from an EMBL/GenBank/DDBJ whole genome shotgun (WGS) entry which is preliminary data.</text>
</comment>